<dbReference type="InterPro" id="IPR036322">
    <property type="entry name" value="WD40_repeat_dom_sf"/>
</dbReference>
<dbReference type="Gramene" id="PRQ31949">
    <property type="protein sequence ID" value="PRQ31949"/>
    <property type="gene ID" value="RchiOBHm_Chr5g0041021"/>
</dbReference>
<dbReference type="GO" id="GO:0005730">
    <property type="term" value="C:nucleolus"/>
    <property type="evidence" value="ECO:0007669"/>
    <property type="project" value="InterPro"/>
</dbReference>
<proteinExistence type="predicted"/>
<keyword evidence="2" id="KW-1185">Reference proteome</keyword>
<dbReference type="GO" id="GO:0042273">
    <property type="term" value="P:ribosomal large subunit biogenesis"/>
    <property type="evidence" value="ECO:0007669"/>
    <property type="project" value="InterPro"/>
</dbReference>
<dbReference type="InterPro" id="IPR015943">
    <property type="entry name" value="WD40/YVTN_repeat-like_dom_sf"/>
</dbReference>
<accession>A0A2P6QCP7</accession>
<evidence type="ECO:0000313" key="1">
    <source>
        <dbReference type="EMBL" id="PRQ31949.1"/>
    </source>
</evidence>
<dbReference type="STRING" id="74649.A0A2P6QCP7"/>
<dbReference type="AlphaFoldDB" id="A0A2P6QCP7"/>
<organism evidence="1 2">
    <name type="scientific">Rosa chinensis</name>
    <name type="common">China rose</name>
    <dbReference type="NCBI Taxonomy" id="74649"/>
    <lineage>
        <taxon>Eukaryota</taxon>
        <taxon>Viridiplantae</taxon>
        <taxon>Streptophyta</taxon>
        <taxon>Embryophyta</taxon>
        <taxon>Tracheophyta</taxon>
        <taxon>Spermatophyta</taxon>
        <taxon>Magnoliopsida</taxon>
        <taxon>eudicotyledons</taxon>
        <taxon>Gunneridae</taxon>
        <taxon>Pentapetalae</taxon>
        <taxon>rosids</taxon>
        <taxon>fabids</taxon>
        <taxon>Rosales</taxon>
        <taxon>Rosaceae</taxon>
        <taxon>Rosoideae</taxon>
        <taxon>Rosoideae incertae sedis</taxon>
        <taxon>Rosa</taxon>
    </lineage>
</organism>
<evidence type="ECO:0000313" key="2">
    <source>
        <dbReference type="Proteomes" id="UP000238479"/>
    </source>
</evidence>
<reference evidence="1 2" key="1">
    <citation type="journal article" date="2018" name="Nat. Genet.">
        <title>The Rosa genome provides new insights in the design of modern roses.</title>
        <authorList>
            <person name="Bendahmane M."/>
        </authorList>
    </citation>
    <scope>NUCLEOTIDE SEQUENCE [LARGE SCALE GENOMIC DNA]</scope>
    <source>
        <strain evidence="2">cv. Old Blush</strain>
    </source>
</reference>
<dbReference type="Gene3D" id="2.130.10.10">
    <property type="entry name" value="YVTN repeat-like/Quinoprotein amine dehydrogenase"/>
    <property type="match status" value="2"/>
</dbReference>
<gene>
    <name evidence="1" type="ORF">RchiOBHm_Chr5g0041021</name>
</gene>
<protein>
    <submittedName>
        <fullName evidence="1">Putative transcription factor WD40-like family</fullName>
    </submittedName>
</protein>
<dbReference type="GO" id="GO:0030687">
    <property type="term" value="C:preribosome, large subunit precursor"/>
    <property type="evidence" value="ECO:0007669"/>
    <property type="project" value="TreeGrafter"/>
</dbReference>
<name>A0A2P6QCP7_ROSCH</name>
<dbReference type="EMBL" id="PDCK01000043">
    <property type="protein sequence ID" value="PRQ31949.1"/>
    <property type="molecule type" value="Genomic_DNA"/>
</dbReference>
<dbReference type="PANTHER" id="PTHR16038">
    <property type="entry name" value="NOP SEVEN ASSOCIATED PROTEIN 1"/>
    <property type="match status" value="1"/>
</dbReference>
<sequence length="360" mass="40485">MNYNLPVLGLPTPLRCLTFNASGQITVINVDKEGDPIVRVLREADADPDPSKGVVAASLDSKRHKLAVARKDGTVDLLNPHTGDVYCHNILVSDIQRGEGDIVGLHIRANYSTKRSCNILTCTTKGRVHILSLNQDGSHKKRNEWNVNSQGRTHFCQMDATEDYFVFGGSPDALSVWKVEECIWKLEDPKNKCVRETFFTCATFMEDNEETLVAGNNMHEVVVYDTKCWMGNPELKVTFWEEENLEYWVPITAIANDLSGTKVYIGNDSGDLASVDISSGRVIKCFENLKRWPHKDSQTRKVSKSPIQNNSIKFIARDTQHPLISSSLDSHLRFWNEDSGKLLSTVYPMQDLTTVIFDSC</sequence>
<dbReference type="InterPro" id="IPR037379">
    <property type="entry name" value="WDR74/Nsa1"/>
</dbReference>
<dbReference type="SUPFAM" id="SSF50978">
    <property type="entry name" value="WD40 repeat-like"/>
    <property type="match status" value="1"/>
</dbReference>
<dbReference type="PANTHER" id="PTHR16038:SF4">
    <property type="entry name" value="WD REPEAT-CONTAINING PROTEIN 74"/>
    <property type="match status" value="1"/>
</dbReference>
<dbReference type="Proteomes" id="UP000238479">
    <property type="component" value="Chromosome 5"/>
</dbReference>
<comment type="caution">
    <text evidence="1">The sequence shown here is derived from an EMBL/GenBank/DDBJ whole genome shotgun (WGS) entry which is preliminary data.</text>
</comment>
<dbReference type="OMA" id="HIRANYS"/>